<dbReference type="Gene3D" id="3.30.200.20">
    <property type="entry name" value="Phosphorylase Kinase, domain 1"/>
    <property type="match status" value="1"/>
</dbReference>
<dbReference type="NCBIfam" id="NF038151">
    <property type="entry name" value="lanthi_synth_III"/>
    <property type="match status" value="1"/>
</dbReference>
<dbReference type="GO" id="GO:0004672">
    <property type="term" value="F:protein kinase activity"/>
    <property type="evidence" value="ECO:0007669"/>
    <property type="project" value="InterPro"/>
</dbReference>
<dbReference type="InterPro" id="IPR057929">
    <property type="entry name" value="RamC_N"/>
</dbReference>
<evidence type="ECO:0000313" key="1">
    <source>
        <dbReference type="EMBL" id="KAB8174002.1"/>
    </source>
</evidence>
<dbReference type="Pfam" id="PF00069">
    <property type="entry name" value="Pkinase"/>
    <property type="match status" value="1"/>
</dbReference>
<comment type="caution">
    <text evidence="1">The sequence shown here is derived from an EMBL/GenBank/DDBJ whole genome shotgun (WGS) entry which is preliminary data.</text>
</comment>
<dbReference type="InterPro" id="IPR000719">
    <property type="entry name" value="Prot_kinase_dom"/>
</dbReference>
<accession>A0A508AAF5</accession>
<dbReference type="AlphaFoldDB" id="A0A508AAF5"/>
<dbReference type="PRINTS" id="PR01950">
    <property type="entry name" value="LANCSUPER"/>
</dbReference>
<protein>
    <submittedName>
        <fullName evidence="1">Uncharacterized protein</fullName>
    </submittedName>
</protein>
<dbReference type="SMART" id="SM01260">
    <property type="entry name" value="LANC_like"/>
    <property type="match status" value="1"/>
</dbReference>
<dbReference type="InterPro" id="IPR011009">
    <property type="entry name" value="Kinase-like_dom_sf"/>
</dbReference>
<dbReference type="RefSeq" id="WP_141482794.1">
    <property type="nucleotide sequence ID" value="NZ_VICD02000239.1"/>
</dbReference>
<dbReference type="PROSITE" id="PS50011">
    <property type="entry name" value="PROTEIN_KINASE_DOM"/>
    <property type="match status" value="1"/>
</dbReference>
<dbReference type="SUPFAM" id="SSF56112">
    <property type="entry name" value="Protein kinase-like (PK-like)"/>
    <property type="match status" value="1"/>
</dbReference>
<reference evidence="1 2" key="1">
    <citation type="submission" date="2019-10" db="EMBL/GenBank/DDBJ databases">
        <title>Lysobacter alkalisoli sp. nov., isolated from saline-alkaline soil.</title>
        <authorList>
            <person name="Sun J.-Q."/>
        </authorList>
    </citation>
    <scope>NUCLEOTIDE SEQUENCE [LARGE SCALE GENOMIC DNA]</scope>
    <source>
        <strain evidence="1 2">KCTC 42381</strain>
    </source>
</reference>
<sequence>MNIAASEIQHMQPLIIQEKFNYLLADRQFYEPLSRYPARTQDLHDPLRRILPKNWTLEQRNLWSDVVPPDLKIAEYGWKIHVSATPAHAPAILLTVARILIEAGVSFKFISDRMLLTMVNGKRWSRGGAGKFITVYPRDTAECGDLLEKLHQATIGYWGPYILSDRRYKNSRIVHYRYGGFVPIKRADVDGKAILVIRNDAGEFVDDERTPYFNLPDGMVDPFECGQDAEDDGEVGVLKGGRYRVESPIAFSNSGGVYLARDSDNTRQVLIKEGRPFTNISSRGLDAVQLLKKEHRLLEVVADLGIAPRPYDFFIDWEHAYLVEEYLEDYVTLRHHLSRISLSLLTRPGTDESRTFYEKYCALFARLASIIGDLHQRNIIFSDLSMANVMVREGDDGTLDVKLIDFEGAYEEGVDVPTHLFTPGYSTDEMLARGMAQREDDRYALGSLMMAGLFPMNSLLTLNRNAHESYLAAFQQDFDLPRPIAGIIRRLMSENGADRPDPDEVKAVLVADYAPGPPRIGTSEVDDVDLRQVISRMLAYIDSVASFERSDRLYPADPEVFETNPLSIAHGACGVAYVMHRVRGQVDAKVIDWIRAHHIRREGYSPGLYTGLSGVAWSLLEMGQEGDAVRILDMTHDHHLLWRSPELFNGASGWGMAQLKFHSTLGRPVYLENARRVGDFLLGNRRYDEESGRGCNWEGTSGLSASLGHGAAGVALFLLYLHQATADERYLEAGREALDWVLDRAYINADGGMSWIARESNKTYTPYWRWGSSGIGQVLLRYWHIGGEERYADAIDKIQIDCDRKYTIFPGYFFGISGIGELCMDLARFPRWEGQALASIRRILAGAMLFPFERDGGLAFPGESLSRISCDFGTGSAGIALVMNRYLERDGASFMLDELLPGWSLEDRCESTPQSREAAWG</sequence>
<dbReference type="GO" id="GO:0005524">
    <property type="term" value="F:ATP binding"/>
    <property type="evidence" value="ECO:0007669"/>
    <property type="project" value="InterPro"/>
</dbReference>
<dbReference type="GO" id="GO:0031179">
    <property type="term" value="P:peptide modification"/>
    <property type="evidence" value="ECO:0007669"/>
    <property type="project" value="InterPro"/>
</dbReference>
<name>A0A508AAF5_9GAMM</name>
<organism evidence="1 2">
    <name type="scientific">Marilutibacter maris</name>
    <dbReference type="NCBI Taxonomy" id="1605891"/>
    <lineage>
        <taxon>Bacteria</taxon>
        <taxon>Pseudomonadati</taxon>
        <taxon>Pseudomonadota</taxon>
        <taxon>Gammaproteobacteria</taxon>
        <taxon>Lysobacterales</taxon>
        <taxon>Lysobacteraceae</taxon>
        <taxon>Marilutibacter</taxon>
    </lineage>
</organism>
<dbReference type="EMBL" id="VICD02000239">
    <property type="protein sequence ID" value="KAB8174002.1"/>
    <property type="molecule type" value="Genomic_DNA"/>
</dbReference>
<dbReference type="InterPro" id="IPR058053">
    <property type="entry name" value="RamC_C"/>
</dbReference>
<gene>
    <name evidence="1" type="ORF">FKV24_013880</name>
</gene>
<proteinExistence type="predicted"/>
<dbReference type="Pfam" id="PF05147">
    <property type="entry name" value="LANC_like"/>
    <property type="match status" value="1"/>
</dbReference>
<dbReference type="InterPro" id="IPR053524">
    <property type="entry name" value="Aerial_hyphae_peptide-synth"/>
</dbReference>
<dbReference type="Gene3D" id="1.10.510.10">
    <property type="entry name" value="Transferase(Phosphotransferase) domain 1"/>
    <property type="match status" value="1"/>
</dbReference>
<dbReference type="Gene3D" id="1.50.10.20">
    <property type="match status" value="1"/>
</dbReference>
<dbReference type="Pfam" id="PF25816">
    <property type="entry name" value="RamC_N"/>
    <property type="match status" value="1"/>
</dbReference>
<dbReference type="Proteomes" id="UP000320431">
    <property type="component" value="Unassembled WGS sequence"/>
</dbReference>
<dbReference type="CDD" id="cd04791">
    <property type="entry name" value="LanC_SerThrkinase"/>
    <property type="match status" value="1"/>
</dbReference>
<dbReference type="SMART" id="SM00220">
    <property type="entry name" value="S_TKc"/>
    <property type="match status" value="1"/>
</dbReference>
<evidence type="ECO:0000313" key="2">
    <source>
        <dbReference type="Proteomes" id="UP000320431"/>
    </source>
</evidence>
<dbReference type="SUPFAM" id="SSF158745">
    <property type="entry name" value="LanC-like"/>
    <property type="match status" value="1"/>
</dbReference>
<dbReference type="InterPro" id="IPR007822">
    <property type="entry name" value="LANC-like"/>
</dbReference>